<evidence type="ECO:0000313" key="3">
    <source>
        <dbReference type="EMBL" id="GJU10630.1"/>
    </source>
</evidence>
<comment type="caution">
    <text evidence="3">The sequence shown here is derived from an EMBL/GenBank/DDBJ whole genome shotgun (WGS) entry which is preliminary data.</text>
</comment>
<evidence type="ECO:0000256" key="1">
    <source>
        <dbReference type="SAM" id="MobiDB-lite"/>
    </source>
</evidence>
<gene>
    <name evidence="3" type="ORF">Tco_1133026</name>
</gene>
<proteinExistence type="predicted"/>
<feature type="domain" description="Reverse transcriptase Ty1/copia-type" evidence="2">
    <location>
        <begin position="82"/>
        <end position="188"/>
    </location>
</feature>
<dbReference type="Pfam" id="PF07727">
    <property type="entry name" value="RVT_2"/>
    <property type="match status" value="1"/>
</dbReference>
<sequence>MFMLRKTAIDQADFTSFRGTPGTENAESSSRNIGTSNMHTFNQPQDSKYRWTKDHLLTQVRGNPSKPVQTRRQLENTDLEKMSKGYAQEEGIDFEESFAPVARLEAVRIFVAYAAHKSFLIYQMDVKMAFLNGPLKEEVYVAQPDGFVDPDHPEKVYRLRKALYGLKQAPRAWYDELSKFLISKGFTKGLQIHQSPRGIFINQAKYTLEILKKHGMEKGQSIGTPMATKPKLDADLSGEPVDQTDYRSKIGSLMYLTSSRPDIVQAVCYCARYQARPTEKHLKEVKRIFRYLRGTINMGLWYPKGSGFDLTAFSDADHAGCVDTRKSTSGGIQFLGDKLVSWMSKKQDCTAMSSAEAEYVALSASCA</sequence>
<reference evidence="3" key="2">
    <citation type="submission" date="2022-01" db="EMBL/GenBank/DDBJ databases">
        <authorList>
            <person name="Yamashiro T."/>
            <person name="Shiraishi A."/>
            <person name="Satake H."/>
            <person name="Nakayama K."/>
        </authorList>
    </citation>
    <scope>NUCLEOTIDE SEQUENCE</scope>
</reference>
<feature type="region of interest" description="Disordered" evidence="1">
    <location>
        <begin position="15"/>
        <end position="44"/>
    </location>
</feature>
<evidence type="ECO:0000259" key="2">
    <source>
        <dbReference type="Pfam" id="PF07727"/>
    </source>
</evidence>
<keyword evidence="4" id="KW-1185">Reference proteome</keyword>
<evidence type="ECO:0000313" key="4">
    <source>
        <dbReference type="Proteomes" id="UP001151760"/>
    </source>
</evidence>
<organism evidence="3 4">
    <name type="scientific">Tanacetum coccineum</name>
    <dbReference type="NCBI Taxonomy" id="301880"/>
    <lineage>
        <taxon>Eukaryota</taxon>
        <taxon>Viridiplantae</taxon>
        <taxon>Streptophyta</taxon>
        <taxon>Embryophyta</taxon>
        <taxon>Tracheophyta</taxon>
        <taxon>Spermatophyta</taxon>
        <taxon>Magnoliopsida</taxon>
        <taxon>eudicotyledons</taxon>
        <taxon>Gunneridae</taxon>
        <taxon>Pentapetalae</taxon>
        <taxon>asterids</taxon>
        <taxon>campanulids</taxon>
        <taxon>Asterales</taxon>
        <taxon>Asteraceae</taxon>
        <taxon>Asteroideae</taxon>
        <taxon>Anthemideae</taxon>
        <taxon>Anthemidinae</taxon>
        <taxon>Tanacetum</taxon>
    </lineage>
</organism>
<dbReference type="SUPFAM" id="SSF56672">
    <property type="entry name" value="DNA/RNA polymerases"/>
    <property type="match status" value="1"/>
</dbReference>
<dbReference type="InterPro" id="IPR013103">
    <property type="entry name" value="RVT_2"/>
</dbReference>
<dbReference type="Proteomes" id="UP001151760">
    <property type="component" value="Unassembled WGS sequence"/>
</dbReference>
<dbReference type="EMBL" id="BQNB010021845">
    <property type="protein sequence ID" value="GJU10630.1"/>
    <property type="molecule type" value="Genomic_DNA"/>
</dbReference>
<dbReference type="CDD" id="cd09272">
    <property type="entry name" value="RNase_HI_RT_Ty1"/>
    <property type="match status" value="1"/>
</dbReference>
<accession>A0ABQ5JEY6</accession>
<dbReference type="PANTHER" id="PTHR11439:SF483">
    <property type="entry name" value="PEPTIDE SYNTHASE GLIP-LIKE, PUTATIVE (AFU_ORTHOLOGUE AFUA_3G12920)-RELATED"/>
    <property type="match status" value="1"/>
</dbReference>
<reference evidence="3" key="1">
    <citation type="journal article" date="2022" name="Int. J. Mol. Sci.">
        <title>Draft Genome of Tanacetum Coccineum: Genomic Comparison of Closely Related Tanacetum-Family Plants.</title>
        <authorList>
            <person name="Yamashiro T."/>
            <person name="Shiraishi A."/>
            <person name="Nakayama K."/>
            <person name="Satake H."/>
        </authorList>
    </citation>
    <scope>NUCLEOTIDE SEQUENCE</scope>
</reference>
<name>A0ABQ5JEY6_9ASTR</name>
<dbReference type="PANTHER" id="PTHR11439">
    <property type="entry name" value="GAG-POL-RELATED RETROTRANSPOSON"/>
    <property type="match status" value="1"/>
</dbReference>
<protein>
    <submittedName>
        <fullName evidence="3">Retrovirus-related pol polyprotein from transposon TNT 1-94</fullName>
    </submittedName>
</protein>
<dbReference type="InterPro" id="IPR043502">
    <property type="entry name" value="DNA/RNA_pol_sf"/>
</dbReference>